<dbReference type="AlphaFoldDB" id="A0A923PM66"/>
<accession>A0A923PM66</accession>
<comment type="caution">
    <text evidence="1">The sequence shown here is derived from an EMBL/GenBank/DDBJ whole genome shotgun (WGS) entry which is preliminary data.</text>
</comment>
<name>A0A923PM66_9BACT</name>
<proteinExistence type="predicted"/>
<organism evidence="1 2">
    <name type="scientific">Neolewinella lacunae</name>
    <dbReference type="NCBI Taxonomy" id="1517758"/>
    <lineage>
        <taxon>Bacteria</taxon>
        <taxon>Pseudomonadati</taxon>
        <taxon>Bacteroidota</taxon>
        <taxon>Saprospiria</taxon>
        <taxon>Saprospirales</taxon>
        <taxon>Lewinellaceae</taxon>
        <taxon>Neolewinella</taxon>
    </lineage>
</organism>
<evidence type="ECO:0000313" key="1">
    <source>
        <dbReference type="EMBL" id="MBC6996632.1"/>
    </source>
</evidence>
<dbReference type="RefSeq" id="WP_187468636.1">
    <property type="nucleotide sequence ID" value="NZ_JACSIT010000153.1"/>
</dbReference>
<dbReference type="Proteomes" id="UP000650081">
    <property type="component" value="Unassembled WGS sequence"/>
</dbReference>
<evidence type="ECO:0000313" key="2">
    <source>
        <dbReference type="Proteomes" id="UP000650081"/>
    </source>
</evidence>
<protein>
    <submittedName>
        <fullName evidence="1">Uncharacterized protein</fullName>
    </submittedName>
</protein>
<reference evidence="1" key="1">
    <citation type="submission" date="2020-08" db="EMBL/GenBank/DDBJ databases">
        <title>Lewinella bacteria from marine environments.</title>
        <authorList>
            <person name="Zhong Y."/>
        </authorList>
    </citation>
    <scope>NUCLEOTIDE SEQUENCE</scope>
    <source>
        <strain evidence="1">KCTC 42187</strain>
    </source>
</reference>
<gene>
    <name evidence="1" type="ORF">H9S92_20845</name>
</gene>
<dbReference type="EMBL" id="JACSIT010000153">
    <property type="protein sequence ID" value="MBC6996632.1"/>
    <property type="molecule type" value="Genomic_DNA"/>
</dbReference>
<sequence>MSKQITTPTTQDFTKGLEIVELEQRLEMVHLTAVEAEASSRCDIDGDVELPEIEARIS</sequence>
<keyword evidence="2" id="KW-1185">Reference proteome</keyword>